<evidence type="ECO:0000313" key="3">
    <source>
        <dbReference type="Proteomes" id="UP000177478"/>
    </source>
</evidence>
<dbReference type="Proteomes" id="UP000177478">
    <property type="component" value="Unassembled WGS sequence"/>
</dbReference>
<accession>A0A1F8G5K1</accession>
<dbReference type="EMBL" id="MGKD01000002">
    <property type="protein sequence ID" value="OGN20541.1"/>
    <property type="molecule type" value="Genomic_DNA"/>
</dbReference>
<dbReference type="AlphaFoldDB" id="A0A1F8G5K1"/>
<keyword evidence="1" id="KW-1133">Transmembrane helix</keyword>
<name>A0A1F8G5K1_9BACT</name>
<reference evidence="2 3" key="1">
    <citation type="journal article" date="2016" name="Nat. Commun.">
        <title>Thousands of microbial genomes shed light on interconnected biogeochemical processes in an aquifer system.</title>
        <authorList>
            <person name="Anantharaman K."/>
            <person name="Brown C.T."/>
            <person name="Hug L.A."/>
            <person name="Sharon I."/>
            <person name="Castelle C.J."/>
            <person name="Probst A.J."/>
            <person name="Thomas B.C."/>
            <person name="Singh A."/>
            <person name="Wilkins M.J."/>
            <person name="Karaoz U."/>
            <person name="Brodie E.L."/>
            <person name="Williams K.H."/>
            <person name="Hubbard S.S."/>
            <person name="Banfield J.F."/>
        </authorList>
    </citation>
    <scope>NUCLEOTIDE SEQUENCE [LARGE SCALE GENOMIC DNA]</scope>
</reference>
<feature type="transmembrane region" description="Helical" evidence="1">
    <location>
        <begin position="75"/>
        <end position="96"/>
    </location>
</feature>
<protein>
    <submittedName>
        <fullName evidence="2">Uncharacterized protein</fullName>
    </submittedName>
</protein>
<sequence length="97" mass="10717">MSGERNWSIYGVTIATLLMLVALGLAVWRVDPYQASQAQKGAFYAALGLALWGVITWLILGVRKLINQLIPAGELFQSSFFFALPVAVLLLVYLLFK</sequence>
<evidence type="ECO:0000313" key="2">
    <source>
        <dbReference type="EMBL" id="OGN20541.1"/>
    </source>
</evidence>
<gene>
    <name evidence="2" type="ORF">A3F25_02305</name>
</gene>
<evidence type="ECO:0000256" key="1">
    <source>
        <dbReference type="SAM" id="Phobius"/>
    </source>
</evidence>
<keyword evidence="1" id="KW-0472">Membrane</keyword>
<keyword evidence="1" id="KW-0812">Transmembrane</keyword>
<dbReference type="STRING" id="1802689.A3F25_02305"/>
<feature type="transmembrane region" description="Helical" evidence="1">
    <location>
        <begin position="7"/>
        <end position="30"/>
    </location>
</feature>
<proteinExistence type="predicted"/>
<comment type="caution">
    <text evidence="2">The sequence shown here is derived from an EMBL/GenBank/DDBJ whole genome shotgun (WGS) entry which is preliminary data.</text>
</comment>
<organism evidence="2 3">
    <name type="scientific">Candidatus Yanofskybacteria bacterium RIFCSPHIGHO2_12_FULL_45_19b</name>
    <dbReference type="NCBI Taxonomy" id="1802689"/>
    <lineage>
        <taxon>Bacteria</taxon>
        <taxon>Candidatus Yanofskyibacteriota</taxon>
    </lineage>
</organism>
<feature type="transmembrane region" description="Helical" evidence="1">
    <location>
        <begin position="42"/>
        <end position="63"/>
    </location>
</feature>